<feature type="chain" id="PRO_5036469740" description="Ig-like domain-containing protein" evidence="4">
    <location>
        <begin position="21"/>
        <end position="116"/>
    </location>
</feature>
<dbReference type="Pfam" id="PF13895">
    <property type="entry name" value="Ig_2"/>
    <property type="match status" value="1"/>
</dbReference>
<protein>
    <recommendedName>
        <fullName evidence="5">Ig-like domain-containing protein</fullName>
    </recommendedName>
</protein>
<evidence type="ECO:0000313" key="7">
    <source>
        <dbReference type="Proteomes" id="UP000000539"/>
    </source>
</evidence>
<feature type="domain" description="Ig-like" evidence="5">
    <location>
        <begin position="24"/>
        <end position="94"/>
    </location>
</feature>
<keyword evidence="2" id="KW-1015">Disulfide bond</keyword>
<reference evidence="6" key="1">
    <citation type="submission" date="2020-11" db="EMBL/GenBank/DDBJ databases">
        <title>Gallus gallus (Chicken) genome, bGalGal1, GRCg7b, maternal haplotype autosomes + Z &amp; W.</title>
        <authorList>
            <person name="Warren W."/>
            <person name="Formenti G."/>
            <person name="Fedrigo O."/>
            <person name="Haase B."/>
            <person name="Mountcastle J."/>
            <person name="Balacco J."/>
            <person name="Tracey A."/>
            <person name="Schneider V."/>
            <person name="Okimoto R."/>
            <person name="Cheng H."/>
            <person name="Hawken R."/>
            <person name="Howe K."/>
            <person name="Jarvis E.D."/>
        </authorList>
    </citation>
    <scope>NUCLEOTIDE SEQUENCE [LARGE SCALE GENOMIC DNA]</scope>
    <source>
        <strain evidence="6">Broiler</strain>
    </source>
</reference>
<evidence type="ECO:0000259" key="5">
    <source>
        <dbReference type="PROSITE" id="PS50835"/>
    </source>
</evidence>
<sequence length="116" mass="12922">MAPMAVALILGWWLVTVSRAQQLPRSSLSLHPSQRVSLGDTVTLCCHLPQPAAQVELYQNGHMRSKKDMDMLQDTVEFSLVSVEKEDAEKYRCQYRVLEPPGMPGKSNPVELVVTG</sequence>
<name>A0A8V0XMI8_CHICK</name>
<keyword evidence="1 4" id="KW-0732">Signal</keyword>
<evidence type="ECO:0000313" key="6">
    <source>
        <dbReference type="Ensembl" id="ENSGALP00010007906.1"/>
    </source>
</evidence>
<reference evidence="6" key="2">
    <citation type="submission" date="2025-08" db="UniProtKB">
        <authorList>
            <consortium name="Ensembl"/>
        </authorList>
    </citation>
    <scope>IDENTIFICATION</scope>
    <source>
        <strain evidence="6">broiler</strain>
    </source>
</reference>
<dbReference type="InterPro" id="IPR003599">
    <property type="entry name" value="Ig_sub"/>
</dbReference>
<keyword evidence="3" id="KW-0393">Immunoglobulin domain</keyword>
<dbReference type="AlphaFoldDB" id="A0A8V0XMI8"/>
<dbReference type="Ensembl" id="ENSGALT00010013345.1">
    <property type="protein sequence ID" value="ENSGALP00010007906.1"/>
    <property type="gene ID" value="ENSGALG00010005570.1"/>
</dbReference>
<proteinExistence type="predicted"/>
<keyword evidence="7" id="KW-1185">Reference proteome</keyword>
<dbReference type="PANTHER" id="PTHR11738">
    <property type="entry name" value="MHC CLASS I NK CELL RECEPTOR"/>
    <property type="match status" value="1"/>
</dbReference>
<dbReference type="GO" id="GO:0002764">
    <property type="term" value="P:immune response-regulating signaling pathway"/>
    <property type="evidence" value="ECO:0000318"/>
    <property type="project" value="GO_Central"/>
</dbReference>
<evidence type="ECO:0000256" key="4">
    <source>
        <dbReference type="SAM" id="SignalP"/>
    </source>
</evidence>
<accession>A0A8V0XMI8</accession>
<dbReference type="InterPro" id="IPR013783">
    <property type="entry name" value="Ig-like_fold"/>
</dbReference>
<evidence type="ECO:0000256" key="2">
    <source>
        <dbReference type="ARBA" id="ARBA00023157"/>
    </source>
</evidence>
<dbReference type="Gene3D" id="2.60.40.10">
    <property type="entry name" value="Immunoglobulins"/>
    <property type="match status" value="1"/>
</dbReference>
<dbReference type="PANTHER" id="PTHR11738:SF186">
    <property type="entry name" value="OSTEOCLAST-ASSOCIATED IMMUNOGLOBULIN-LIKE RECEPTOR"/>
    <property type="match status" value="1"/>
</dbReference>
<dbReference type="Proteomes" id="UP000000539">
    <property type="component" value="Chromosome 31"/>
</dbReference>
<dbReference type="SMART" id="SM00409">
    <property type="entry name" value="IG"/>
    <property type="match status" value="1"/>
</dbReference>
<dbReference type="PROSITE" id="PS50835">
    <property type="entry name" value="IG_LIKE"/>
    <property type="match status" value="1"/>
</dbReference>
<evidence type="ECO:0000256" key="1">
    <source>
        <dbReference type="ARBA" id="ARBA00022729"/>
    </source>
</evidence>
<organism evidence="6 7">
    <name type="scientific">Gallus gallus</name>
    <name type="common">Chicken</name>
    <dbReference type="NCBI Taxonomy" id="9031"/>
    <lineage>
        <taxon>Eukaryota</taxon>
        <taxon>Metazoa</taxon>
        <taxon>Chordata</taxon>
        <taxon>Craniata</taxon>
        <taxon>Vertebrata</taxon>
        <taxon>Euteleostomi</taxon>
        <taxon>Archelosauria</taxon>
        <taxon>Archosauria</taxon>
        <taxon>Dinosauria</taxon>
        <taxon>Saurischia</taxon>
        <taxon>Theropoda</taxon>
        <taxon>Coelurosauria</taxon>
        <taxon>Aves</taxon>
        <taxon>Neognathae</taxon>
        <taxon>Galloanserae</taxon>
        <taxon>Galliformes</taxon>
        <taxon>Phasianidae</taxon>
        <taxon>Phasianinae</taxon>
        <taxon>Gallus</taxon>
    </lineage>
</organism>
<dbReference type="InterPro" id="IPR007110">
    <property type="entry name" value="Ig-like_dom"/>
</dbReference>
<dbReference type="FunFam" id="2.60.40.10:FF:000049">
    <property type="entry name" value="Leukocyte immunoglobulin-like receptor subfamily B member 1"/>
    <property type="match status" value="1"/>
</dbReference>
<dbReference type="InterPro" id="IPR050412">
    <property type="entry name" value="Ig-like_Receptors_ImmuneReg"/>
</dbReference>
<dbReference type="InterPro" id="IPR036179">
    <property type="entry name" value="Ig-like_dom_sf"/>
</dbReference>
<dbReference type="GeneTree" id="ENSGT01100000263478"/>
<feature type="signal peptide" evidence="4">
    <location>
        <begin position="1"/>
        <end position="20"/>
    </location>
</feature>
<dbReference type="SUPFAM" id="SSF48726">
    <property type="entry name" value="Immunoglobulin"/>
    <property type="match status" value="1"/>
</dbReference>
<reference evidence="6" key="3">
    <citation type="submission" date="2025-09" db="UniProtKB">
        <authorList>
            <consortium name="Ensembl"/>
        </authorList>
    </citation>
    <scope>IDENTIFICATION</scope>
    <source>
        <strain evidence="6">broiler</strain>
    </source>
</reference>
<evidence type="ECO:0000256" key="3">
    <source>
        <dbReference type="ARBA" id="ARBA00023319"/>
    </source>
</evidence>